<dbReference type="EC" id="2.7.1.237" evidence="6"/>
<accession>A0ABM8J080</accession>
<feature type="binding site" evidence="6">
    <location>
        <position position="50"/>
    </location>
    <ligand>
        <name>GTP</name>
        <dbReference type="ChEBI" id="CHEBI:37565"/>
    </ligand>
</feature>
<keyword evidence="5 6" id="KW-0342">GTP-binding</keyword>
<keyword evidence="1 6" id="KW-0808">Transferase</keyword>
<evidence type="ECO:0000313" key="8">
    <source>
        <dbReference type="Proteomes" id="UP001341135"/>
    </source>
</evidence>
<evidence type="ECO:0000313" key="7">
    <source>
        <dbReference type="EMBL" id="BES82622.1"/>
    </source>
</evidence>
<comment type="catalytic activity">
    <reaction evidence="6">
        <text>3'-dephospho-CoA + GTP = GDP + CoA + H(+)</text>
        <dbReference type="Rhea" id="RHEA:61156"/>
        <dbReference type="ChEBI" id="CHEBI:15378"/>
        <dbReference type="ChEBI" id="CHEBI:37565"/>
        <dbReference type="ChEBI" id="CHEBI:57287"/>
        <dbReference type="ChEBI" id="CHEBI:57328"/>
        <dbReference type="ChEBI" id="CHEBI:58189"/>
        <dbReference type="EC" id="2.7.1.237"/>
    </reaction>
</comment>
<evidence type="ECO:0000256" key="3">
    <source>
        <dbReference type="ARBA" id="ARBA00022777"/>
    </source>
</evidence>
<dbReference type="GO" id="GO:0016301">
    <property type="term" value="F:kinase activity"/>
    <property type="evidence" value="ECO:0007669"/>
    <property type="project" value="UniProtKB-KW"/>
</dbReference>
<evidence type="ECO:0000256" key="4">
    <source>
        <dbReference type="ARBA" id="ARBA00022993"/>
    </source>
</evidence>
<comment type="similarity">
    <text evidence="6">Belongs to the GTP-dependent DPCK family.</text>
</comment>
<evidence type="ECO:0000256" key="1">
    <source>
        <dbReference type="ARBA" id="ARBA00022679"/>
    </source>
</evidence>
<comment type="caution">
    <text evidence="6">Lacks conserved residue(s) required for the propagation of feature annotation.</text>
</comment>
<gene>
    <name evidence="7" type="ORF">PABY_21890</name>
</gene>
<dbReference type="PANTHER" id="PTHR40732:SF1">
    <property type="entry name" value="GTP-DEPENDENT DEPHOSPHO-COA KINASE"/>
    <property type="match status" value="1"/>
</dbReference>
<organism evidence="7 8">
    <name type="scientific">Pyrodictium abyssi</name>
    <dbReference type="NCBI Taxonomy" id="54256"/>
    <lineage>
        <taxon>Archaea</taxon>
        <taxon>Thermoproteota</taxon>
        <taxon>Thermoprotei</taxon>
        <taxon>Desulfurococcales</taxon>
        <taxon>Pyrodictiaceae</taxon>
        <taxon>Pyrodictium</taxon>
    </lineage>
</organism>
<feature type="binding site" evidence="6">
    <location>
        <position position="67"/>
    </location>
    <ligand>
        <name>GTP</name>
        <dbReference type="ChEBI" id="CHEBI:37565"/>
    </ligand>
</feature>
<protein>
    <recommendedName>
        <fullName evidence="6">GTP-dependent dephospho-CoA kinase</fullName>
        <ecNumber evidence="6">2.7.1.237</ecNumber>
    </recommendedName>
    <alternativeName>
        <fullName evidence="6">Dephospho-coenzyme A kinase</fullName>
        <shortName evidence="6">DPCK</shortName>
    </alternativeName>
</protein>
<dbReference type="InterPro" id="IPR007164">
    <property type="entry name" value="GTP-dep_dephospho-CoA_kin"/>
</dbReference>
<evidence type="ECO:0000256" key="6">
    <source>
        <dbReference type="HAMAP-Rule" id="MF_00590"/>
    </source>
</evidence>
<name>A0ABM8J080_9CREN</name>
<reference evidence="7 8" key="1">
    <citation type="submission" date="2023-09" db="EMBL/GenBank/DDBJ databases">
        <title>Pyrofollis japonicus gen. nov. sp. nov., a novel member of the family Pyrodictiaceae isolated from the Iheya North hydrothermal field.</title>
        <authorList>
            <person name="Miyazaki U."/>
            <person name="Sanari M."/>
            <person name="Tame A."/>
            <person name="Kitajima M."/>
            <person name="Okamoto A."/>
            <person name="Sawayama S."/>
            <person name="Miyazaki J."/>
            <person name="Takai K."/>
            <person name="Nakagawa S."/>
        </authorList>
    </citation>
    <scope>NUCLEOTIDE SEQUENCE [LARGE SCALE GENOMIC DNA]</scope>
    <source>
        <strain evidence="7 8">AV2</strain>
    </source>
</reference>
<comment type="function">
    <text evidence="6">Catalyzes the GTP-dependent phosphorylation of the 3'-hydroxyl group of dephosphocoenzyme A to form coenzyme A (CoA).</text>
</comment>
<sequence>MSMIGTPLCMPDELRPLLASRTPRGRLVPSLAHVLAELRYSRLIVIGDRVTRTAFELGLEPVLAIYDCVEMRENIECPEPPSHYRREAVSNPRSSISFEAARAIRDAIRQGANTAIQVYGEEDLLAIPAILYADTGYVVAYGQPSRGVVLVRVDSYVKRLVANLLHSFEPCSASSPGKTKE</sequence>
<evidence type="ECO:0000256" key="5">
    <source>
        <dbReference type="ARBA" id="ARBA00023134"/>
    </source>
</evidence>
<dbReference type="HAMAP" id="MF_00590">
    <property type="entry name" value="Dephospho_CoA_kinase_GTP_dep"/>
    <property type="match status" value="1"/>
</dbReference>
<dbReference type="Proteomes" id="UP001341135">
    <property type="component" value="Chromosome"/>
</dbReference>
<dbReference type="EMBL" id="AP028907">
    <property type="protein sequence ID" value="BES82622.1"/>
    <property type="molecule type" value="Genomic_DNA"/>
</dbReference>
<dbReference type="Pfam" id="PF04019">
    <property type="entry name" value="DUF359"/>
    <property type="match status" value="1"/>
</dbReference>
<comment type="pathway">
    <text evidence="6">Cofactor biosynthesis; coenzyme A biosynthesis.</text>
</comment>
<dbReference type="PIRSF" id="PIRSF006533">
    <property type="entry name" value="UCP006533"/>
    <property type="match status" value="1"/>
</dbReference>
<keyword evidence="3 6" id="KW-0418">Kinase</keyword>
<feature type="binding site" evidence="6">
    <location>
        <position position="122"/>
    </location>
    <ligand>
        <name>GTP</name>
        <dbReference type="ChEBI" id="CHEBI:37565"/>
    </ligand>
</feature>
<keyword evidence="8" id="KW-1185">Reference proteome</keyword>
<feature type="binding site" evidence="6">
    <location>
        <position position="48"/>
    </location>
    <ligand>
        <name>GTP</name>
        <dbReference type="ChEBI" id="CHEBI:37565"/>
    </ligand>
</feature>
<evidence type="ECO:0000256" key="2">
    <source>
        <dbReference type="ARBA" id="ARBA00022741"/>
    </source>
</evidence>
<keyword evidence="4 6" id="KW-0173">Coenzyme A biosynthesis</keyword>
<keyword evidence="2 6" id="KW-0547">Nucleotide-binding</keyword>
<dbReference type="PANTHER" id="PTHR40732">
    <property type="entry name" value="UPF0218 PROTEIN TK1697"/>
    <property type="match status" value="1"/>
</dbReference>
<proteinExistence type="inferred from homology"/>